<protein>
    <recommendedName>
        <fullName evidence="1">tRNA (guanine-N(1)-)-methyltransferase C-terminal domain-containing protein</fullName>
    </recommendedName>
</protein>
<dbReference type="Proteomes" id="UP000425960">
    <property type="component" value="Chromosome"/>
</dbReference>
<dbReference type="Pfam" id="PF09936">
    <property type="entry name" value="Methyltrn_RNA_4"/>
    <property type="match status" value="1"/>
</dbReference>
<dbReference type="RefSeq" id="WP_231714155.1">
    <property type="nucleotide sequence ID" value="NZ_AP021876.1"/>
</dbReference>
<dbReference type="InterPro" id="IPR019230">
    <property type="entry name" value="RNA_MeTrfase_C_dom"/>
</dbReference>
<dbReference type="EMBL" id="AP021876">
    <property type="protein sequence ID" value="BBO81984.1"/>
    <property type="molecule type" value="Genomic_DNA"/>
</dbReference>
<feature type="domain" description="tRNA (guanine-N(1)-)-methyltransferase C-terminal" evidence="1">
    <location>
        <begin position="9"/>
        <end position="189"/>
    </location>
</feature>
<dbReference type="CDD" id="cd18085">
    <property type="entry name" value="TM1570-like"/>
    <property type="match status" value="1"/>
</dbReference>
<sequence length="190" mass="20518">MTDCLGSRLYVALVHYPVIDKNGATIASAVTNLDLHDIARACRTYGVAGYFIITPLEDQMVLVQRILDHWTIGAGGTYNPKRRQALELVRVRATFDAAVDQISGAHGQRPRIVATTARRDSGNLSCHALREMLAGSAVPVLLALGTAWGLCGSFIDAADYVLEPLKGTCEYNHLSVRSAAAIILDRLLGE</sequence>
<dbReference type="Gene3D" id="3.40.1280.10">
    <property type="match status" value="1"/>
</dbReference>
<organism evidence="2 3">
    <name type="scientific">Desulfosarcina ovata subsp. sediminis</name>
    <dbReference type="NCBI Taxonomy" id="885957"/>
    <lineage>
        <taxon>Bacteria</taxon>
        <taxon>Pseudomonadati</taxon>
        <taxon>Thermodesulfobacteriota</taxon>
        <taxon>Desulfobacteria</taxon>
        <taxon>Desulfobacterales</taxon>
        <taxon>Desulfosarcinaceae</taxon>
        <taxon>Desulfosarcina</taxon>
    </lineage>
</organism>
<evidence type="ECO:0000313" key="2">
    <source>
        <dbReference type="EMBL" id="BBO81984.1"/>
    </source>
</evidence>
<dbReference type="InterPro" id="IPR029026">
    <property type="entry name" value="tRNA_m1G_MTases_N"/>
</dbReference>
<evidence type="ECO:0000313" key="3">
    <source>
        <dbReference type="Proteomes" id="UP000425960"/>
    </source>
</evidence>
<dbReference type="KEGG" id="dov:DSCO28_25500"/>
<accession>A0A5K7ZKT3</accession>
<dbReference type="AlphaFoldDB" id="A0A5K7ZKT3"/>
<name>A0A5K7ZKT3_9BACT</name>
<gene>
    <name evidence="2" type="ORF">DSCO28_25500</name>
</gene>
<evidence type="ECO:0000259" key="1">
    <source>
        <dbReference type="Pfam" id="PF09936"/>
    </source>
</evidence>
<proteinExistence type="predicted"/>
<reference evidence="2 3" key="1">
    <citation type="submission" date="2019-11" db="EMBL/GenBank/DDBJ databases">
        <title>Comparative genomics of hydrocarbon-degrading Desulfosarcina strains.</title>
        <authorList>
            <person name="Watanabe M."/>
            <person name="Kojima H."/>
            <person name="Fukui M."/>
        </authorList>
    </citation>
    <scope>NUCLEOTIDE SEQUENCE [LARGE SCALE GENOMIC DNA]</scope>
    <source>
        <strain evidence="2 3">28bB2T</strain>
    </source>
</reference>